<dbReference type="GO" id="GO:1904047">
    <property type="term" value="F:S-adenosyl-L-methionine binding"/>
    <property type="evidence" value="ECO:0007669"/>
    <property type="project" value="TreeGrafter"/>
</dbReference>
<evidence type="ECO:0000313" key="2">
    <source>
        <dbReference type="Proteomes" id="UP000823615"/>
    </source>
</evidence>
<dbReference type="Gene3D" id="3.80.30.30">
    <property type="match status" value="1"/>
</dbReference>
<sequence length="417" mass="47729">MPALDELIDSFDSARKEALTQLFQRYHFTESQKLEIAKSEADLRQWKEKPFVSIADYNAIDSRKDGRKGDAFISSLRAYMQTLRSKETDYSDFTPQVHPRPKNRIISIEKDIVLGRCPCPVDGEKTRCCKLVTMDPVEQCAFSCSYCSVQAFYSEKEIHTISNLKEKLLNLSIPDNVWHIGTGQASDSLLLGDDFGTLSALSAFAEAHPEIIIELKSKSSRDVFDRKYPKNIVFTWSLNAPTIANKEEHLTASIDKRLSDAAKARDNGNLVGFHIHPMVYFKGWNEEYPELVRKIESMFSPDDVMMIGIGTLIFTKSVLRKLRENGEESKVLEMELTPAAGKFSYPLAIREKMFSTLVNAFSPDFRDNVFIYLCMEDPSLWLPVLGREYKCDKDFEDDMKKHYFEKIARHQVCSDSL</sequence>
<dbReference type="PANTHER" id="PTHR37822:SF2">
    <property type="entry name" value="SPORE PHOTOPRODUCT LYASE"/>
    <property type="match status" value="1"/>
</dbReference>
<comment type="caution">
    <text evidence="1">The sequence shown here is derived from an EMBL/GenBank/DDBJ whole genome shotgun (WGS) entry which is preliminary data.</text>
</comment>
<dbReference type="GO" id="GO:0042601">
    <property type="term" value="C:endospore-forming forespore"/>
    <property type="evidence" value="ECO:0007669"/>
    <property type="project" value="TreeGrafter"/>
</dbReference>
<gene>
    <name evidence="1" type="ORF">IAA97_03070</name>
</gene>
<organism evidence="1 2">
    <name type="scientific">Candidatus Ornithospirochaeta stercoripullorum</name>
    <dbReference type="NCBI Taxonomy" id="2840899"/>
    <lineage>
        <taxon>Bacteria</taxon>
        <taxon>Pseudomonadati</taxon>
        <taxon>Spirochaetota</taxon>
        <taxon>Spirochaetia</taxon>
        <taxon>Spirochaetales</taxon>
        <taxon>Spirochaetaceae</taxon>
        <taxon>Spirochaetaceae incertae sedis</taxon>
        <taxon>Candidatus Ornithospirochaeta</taxon>
    </lineage>
</organism>
<protein>
    <submittedName>
        <fullName evidence="1">DNA photolyase</fullName>
    </submittedName>
</protein>
<dbReference type="Proteomes" id="UP000823615">
    <property type="component" value="Unassembled WGS sequence"/>
</dbReference>
<proteinExistence type="predicted"/>
<dbReference type="GO" id="GO:0051539">
    <property type="term" value="F:4 iron, 4 sulfur cluster binding"/>
    <property type="evidence" value="ECO:0007669"/>
    <property type="project" value="TreeGrafter"/>
</dbReference>
<accession>A0A9D9DYI0</accession>
<evidence type="ECO:0000313" key="1">
    <source>
        <dbReference type="EMBL" id="MBO8435941.1"/>
    </source>
</evidence>
<dbReference type="InterPro" id="IPR049539">
    <property type="entry name" value="SPL"/>
</dbReference>
<dbReference type="PANTHER" id="PTHR37822">
    <property type="entry name" value="SPORE PHOTOPRODUCT LYASE-RELATED"/>
    <property type="match status" value="1"/>
</dbReference>
<dbReference type="AlphaFoldDB" id="A0A9D9DYI0"/>
<dbReference type="EMBL" id="JADIMT010000039">
    <property type="protein sequence ID" value="MBO8435941.1"/>
    <property type="molecule type" value="Genomic_DNA"/>
</dbReference>
<reference evidence="1" key="1">
    <citation type="submission" date="2020-10" db="EMBL/GenBank/DDBJ databases">
        <authorList>
            <person name="Gilroy R."/>
        </authorList>
    </citation>
    <scope>NUCLEOTIDE SEQUENCE</scope>
    <source>
        <strain evidence="1">7293</strain>
    </source>
</reference>
<dbReference type="Pfam" id="PF20903">
    <property type="entry name" value="SPL"/>
    <property type="match status" value="1"/>
</dbReference>
<reference evidence="1" key="2">
    <citation type="journal article" date="2021" name="PeerJ">
        <title>Extensive microbial diversity within the chicken gut microbiome revealed by metagenomics and culture.</title>
        <authorList>
            <person name="Gilroy R."/>
            <person name="Ravi A."/>
            <person name="Getino M."/>
            <person name="Pursley I."/>
            <person name="Horton D.L."/>
            <person name="Alikhan N.F."/>
            <person name="Baker D."/>
            <person name="Gharbi K."/>
            <person name="Hall N."/>
            <person name="Watson M."/>
            <person name="Adriaenssens E.M."/>
            <person name="Foster-Nyarko E."/>
            <person name="Jarju S."/>
            <person name="Secka A."/>
            <person name="Antonio M."/>
            <person name="Oren A."/>
            <person name="Chaudhuri R.R."/>
            <person name="La Ragione R."/>
            <person name="Hildebrand F."/>
            <person name="Pallen M.J."/>
        </authorList>
    </citation>
    <scope>NUCLEOTIDE SEQUENCE</scope>
    <source>
        <strain evidence="1">7293</strain>
    </source>
</reference>
<dbReference type="GO" id="GO:0003913">
    <property type="term" value="F:DNA photolyase activity"/>
    <property type="evidence" value="ECO:0007669"/>
    <property type="project" value="TreeGrafter"/>
</dbReference>
<name>A0A9D9DYI0_9SPIO</name>